<dbReference type="PANTHER" id="PTHR19297:SF185">
    <property type="entry name" value="BETA-1,3-GALACTOSYL-O-GLYCOSYL-GLYCOPROTEIN BETA-1,6-N-ACETYLGLUCOSAMINYLTRANSFERASE 3"/>
    <property type="match status" value="1"/>
</dbReference>
<comment type="similarity">
    <text evidence="10">Belongs to the glycosyltransferase 14 family.</text>
</comment>
<dbReference type="InterPro" id="IPR003406">
    <property type="entry name" value="Glyco_trans_14"/>
</dbReference>
<dbReference type="GO" id="GO:0016020">
    <property type="term" value="C:membrane"/>
    <property type="evidence" value="ECO:0007669"/>
    <property type="project" value="UniProtKB-SubCell"/>
</dbReference>
<keyword evidence="7" id="KW-1133">Transmembrane helix</keyword>
<dbReference type="Proteomes" id="UP000095287">
    <property type="component" value="Unplaced"/>
</dbReference>
<evidence type="ECO:0000256" key="5">
    <source>
        <dbReference type="ARBA" id="ARBA00022692"/>
    </source>
</evidence>
<keyword evidence="4" id="KW-0808">Transferase</keyword>
<dbReference type="Pfam" id="PF02485">
    <property type="entry name" value="Branch"/>
    <property type="match status" value="1"/>
</dbReference>
<protein>
    <submittedName>
        <fullName evidence="12">MULE domain-containing protein</fullName>
    </submittedName>
</protein>
<comment type="subcellular location">
    <subcellularLocation>
        <location evidence="1">Membrane</location>
        <topology evidence="1">Single-pass type II membrane protein</topology>
    </subcellularLocation>
</comment>
<evidence type="ECO:0000256" key="6">
    <source>
        <dbReference type="ARBA" id="ARBA00022968"/>
    </source>
</evidence>
<keyword evidence="11" id="KW-1185">Reference proteome</keyword>
<keyword evidence="3" id="KW-0328">Glycosyltransferase</keyword>
<accession>A0A1I8AG28</accession>
<keyword evidence="5" id="KW-0812">Transmembrane</keyword>
<evidence type="ECO:0000256" key="2">
    <source>
        <dbReference type="ARBA" id="ARBA00004922"/>
    </source>
</evidence>
<evidence type="ECO:0000256" key="10">
    <source>
        <dbReference type="ARBA" id="ARBA00038150"/>
    </source>
</evidence>
<keyword evidence="6" id="KW-0735">Signal-anchor</keyword>
<evidence type="ECO:0000256" key="7">
    <source>
        <dbReference type="ARBA" id="ARBA00022989"/>
    </source>
</evidence>
<keyword evidence="8" id="KW-0472">Membrane</keyword>
<reference evidence="12" key="1">
    <citation type="submission" date="2016-11" db="UniProtKB">
        <authorList>
            <consortium name="WormBaseParasite"/>
        </authorList>
    </citation>
    <scope>IDENTIFICATION</scope>
</reference>
<name>A0A1I8AG28_9BILA</name>
<dbReference type="WBParaSite" id="L893_g5367.t1">
    <property type="protein sequence ID" value="L893_g5367.t1"/>
    <property type="gene ID" value="L893_g5367"/>
</dbReference>
<sequence>MQSQTTQAWKLNDFANSQTVKKNVKMTMDRIHGFRENVNCSSLIERRQYHSNETLRDRAKKWTFNERRFLLVPQTCQHIKEKYAFLDKPLSQEEQNFPLAYGLLVYDNPVQVYFLISALYQPQNQFCIAVDENATDNFKKQMMRLSTCFPNIVVMETPKVLWCSFAVLEGVYSCVKHLAKLPNNWKYYQVFNAVDKT</sequence>
<keyword evidence="9" id="KW-0325">Glycoprotein</keyword>
<dbReference type="GO" id="GO:0008375">
    <property type="term" value="F:acetylglucosaminyltransferase activity"/>
    <property type="evidence" value="ECO:0007669"/>
    <property type="project" value="TreeGrafter"/>
</dbReference>
<comment type="pathway">
    <text evidence="2">Protein modification; protein glycosylation.</text>
</comment>
<evidence type="ECO:0000256" key="3">
    <source>
        <dbReference type="ARBA" id="ARBA00022676"/>
    </source>
</evidence>
<evidence type="ECO:0000256" key="9">
    <source>
        <dbReference type="ARBA" id="ARBA00023180"/>
    </source>
</evidence>
<evidence type="ECO:0000256" key="4">
    <source>
        <dbReference type="ARBA" id="ARBA00022679"/>
    </source>
</evidence>
<evidence type="ECO:0000313" key="11">
    <source>
        <dbReference type="Proteomes" id="UP000095287"/>
    </source>
</evidence>
<dbReference type="PANTHER" id="PTHR19297">
    <property type="entry name" value="GLYCOSYLTRANSFERASE 14 FAMILY MEMBER"/>
    <property type="match status" value="1"/>
</dbReference>
<evidence type="ECO:0000256" key="8">
    <source>
        <dbReference type="ARBA" id="ARBA00023136"/>
    </source>
</evidence>
<dbReference type="AlphaFoldDB" id="A0A1I8AG28"/>
<evidence type="ECO:0000256" key="1">
    <source>
        <dbReference type="ARBA" id="ARBA00004606"/>
    </source>
</evidence>
<evidence type="ECO:0000313" key="12">
    <source>
        <dbReference type="WBParaSite" id="L893_g5367.t1"/>
    </source>
</evidence>
<proteinExistence type="inferred from homology"/>
<organism evidence="11 12">
    <name type="scientific">Steinernema glaseri</name>
    <dbReference type="NCBI Taxonomy" id="37863"/>
    <lineage>
        <taxon>Eukaryota</taxon>
        <taxon>Metazoa</taxon>
        <taxon>Ecdysozoa</taxon>
        <taxon>Nematoda</taxon>
        <taxon>Chromadorea</taxon>
        <taxon>Rhabditida</taxon>
        <taxon>Tylenchina</taxon>
        <taxon>Panagrolaimomorpha</taxon>
        <taxon>Strongyloidoidea</taxon>
        <taxon>Steinernematidae</taxon>
        <taxon>Steinernema</taxon>
    </lineage>
</organism>